<organism evidence="1 2">
    <name type="scientific">Holothuria leucospilota</name>
    <name type="common">Black long sea cucumber</name>
    <name type="synonym">Mertensiothuria leucospilota</name>
    <dbReference type="NCBI Taxonomy" id="206669"/>
    <lineage>
        <taxon>Eukaryota</taxon>
        <taxon>Metazoa</taxon>
        <taxon>Echinodermata</taxon>
        <taxon>Eleutherozoa</taxon>
        <taxon>Echinozoa</taxon>
        <taxon>Holothuroidea</taxon>
        <taxon>Aspidochirotacea</taxon>
        <taxon>Aspidochirotida</taxon>
        <taxon>Holothuriidae</taxon>
        <taxon>Holothuria</taxon>
    </lineage>
</organism>
<evidence type="ECO:0000313" key="1">
    <source>
        <dbReference type="EMBL" id="KAJ8030965.1"/>
    </source>
</evidence>
<comment type="caution">
    <text evidence="1">The sequence shown here is derived from an EMBL/GenBank/DDBJ whole genome shotgun (WGS) entry which is preliminary data.</text>
</comment>
<dbReference type="EMBL" id="JAIZAY010000013">
    <property type="protein sequence ID" value="KAJ8030965.1"/>
    <property type="molecule type" value="Genomic_DNA"/>
</dbReference>
<keyword evidence="2" id="KW-1185">Reference proteome</keyword>
<evidence type="ECO:0000313" key="2">
    <source>
        <dbReference type="Proteomes" id="UP001152320"/>
    </source>
</evidence>
<accession>A0A9Q1BQW0</accession>
<protein>
    <submittedName>
        <fullName evidence="1">Uncharacterized protein</fullName>
    </submittedName>
</protein>
<dbReference type="Proteomes" id="UP001152320">
    <property type="component" value="Chromosome 13"/>
</dbReference>
<name>A0A9Q1BQW0_HOLLE</name>
<proteinExistence type="predicted"/>
<dbReference type="AlphaFoldDB" id="A0A9Q1BQW0"/>
<gene>
    <name evidence="1" type="ORF">HOLleu_27530</name>
</gene>
<sequence length="66" mass="7527">MAPMRGVGQFWLWALGHLSVEDSAQILGNSQGQGFKEVLPVLFFDFEGIIRNCFGHIFNKQVDWSR</sequence>
<reference evidence="1" key="1">
    <citation type="submission" date="2021-10" db="EMBL/GenBank/DDBJ databases">
        <title>Tropical sea cucumber genome reveals ecological adaptation and Cuvierian tubules defense mechanism.</title>
        <authorList>
            <person name="Chen T."/>
        </authorList>
    </citation>
    <scope>NUCLEOTIDE SEQUENCE</scope>
    <source>
        <strain evidence="1">Nanhai2018</strain>
        <tissue evidence="1">Muscle</tissue>
    </source>
</reference>